<evidence type="ECO:0000256" key="1">
    <source>
        <dbReference type="ARBA" id="ARBA00004651"/>
    </source>
</evidence>
<dbReference type="PANTHER" id="PTHR30213">
    <property type="entry name" value="INNER MEMBRANE PROTEIN YHJD"/>
    <property type="match status" value="1"/>
</dbReference>
<evidence type="ECO:0000256" key="4">
    <source>
        <dbReference type="ARBA" id="ARBA00022989"/>
    </source>
</evidence>
<dbReference type="Pfam" id="PF03631">
    <property type="entry name" value="Virul_fac_BrkB"/>
    <property type="match status" value="1"/>
</dbReference>
<gene>
    <name evidence="7" type="ORF">GALL_338210</name>
</gene>
<dbReference type="PIRSF" id="PIRSF035875">
    <property type="entry name" value="RNase_BN"/>
    <property type="match status" value="1"/>
</dbReference>
<organism evidence="7">
    <name type="scientific">mine drainage metagenome</name>
    <dbReference type="NCBI Taxonomy" id="410659"/>
    <lineage>
        <taxon>unclassified sequences</taxon>
        <taxon>metagenomes</taxon>
        <taxon>ecological metagenomes</taxon>
    </lineage>
</organism>
<feature type="transmembrane region" description="Helical" evidence="6">
    <location>
        <begin position="55"/>
        <end position="78"/>
    </location>
</feature>
<name>A0A1J5QLR0_9ZZZZ</name>
<dbReference type="AlphaFoldDB" id="A0A1J5QLR0"/>
<feature type="transmembrane region" description="Helical" evidence="6">
    <location>
        <begin position="238"/>
        <end position="261"/>
    </location>
</feature>
<evidence type="ECO:0000256" key="5">
    <source>
        <dbReference type="ARBA" id="ARBA00023136"/>
    </source>
</evidence>
<comment type="subcellular location">
    <subcellularLocation>
        <location evidence="1">Cell membrane</location>
        <topology evidence="1">Multi-pass membrane protein</topology>
    </subcellularLocation>
</comment>
<evidence type="ECO:0000256" key="3">
    <source>
        <dbReference type="ARBA" id="ARBA00022692"/>
    </source>
</evidence>
<evidence type="ECO:0000313" key="7">
    <source>
        <dbReference type="EMBL" id="OIQ84368.1"/>
    </source>
</evidence>
<sequence length="327" mass="34776">MTGVRRSGLCSSLMRRAVDYTARATPRWVKRLKTVLHASLSSWISHRAGSKGAALAFYTLFAMTPILVLAIAVAGYIFGAEAAQGEVVAQIQGLVGPNGAQAIQALLAAARDPASGRVATVVASFLLLVGATSVFAELKGSLDELWGVKNTLPSAFSVRFIKTRLLSFGMVLVLAFLLLVSLVVSATLAMLERYADMALGTSAAVLEATSSGISFGVIACLFAVIYKMLPDAPLSWRDVWIGSVFTAGLFSLGKYAIGLYLGNSGVTSSFGAAGSVIALLLWVYYSAQIFFLGAAFTRQYALWFGSLQHERMRVEQMERHAPGARSG</sequence>
<keyword evidence="2" id="KW-1003">Cell membrane</keyword>
<feature type="transmembrane region" description="Helical" evidence="6">
    <location>
        <begin position="118"/>
        <end position="136"/>
    </location>
</feature>
<dbReference type="PANTHER" id="PTHR30213:SF1">
    <property type="entry name" value="INNER MEMBRANE PROTEIN YHJD"/>
    <property type="match status" value="1"/>
</dbReference>
<keyword evidence="3 6" id="KW-0812">Transmembrane</keyword>
<feature type="transmembrane region" description="Helical" evidence="6">
    <location>
        <begin position="165"/>
        <end position="191"/>
    </location>
</feature>
<feature type="transmembrane region" description="Helical" evidence="6">
    <location>
        <begin position="273"/>
        <end position="296"/>
    </location>
</feature>
<comment type="caution">
    <text evidence="7">The sequence shown here is derived from an EMBL/GenBank/DDBJ whole genome shotgun (WGS) entry which is preliminary data.</text>
</comment>
<keyword evidence="5 6" id="KW-0472">Membrane</keyword>
<proteinExistence type="predicted"/>
<keyword evidence="4 6" id="KW-1133">Transmembrane helix</keyword>
<dbReference type="GO" id="GO:0005886">
    <property type="term" value="C:plasma membrane"/>
    <property type="evidence" value="ECO:0007669"/>
    <property type="project" value="UniProtKB-SubCell"/>
</dbReference>
<evidence type="ECO:0000256" key="6">
    <source>
        <dbReference type="SAM" id="Phobius"/>
    </source>
</evidence>
<reference evidence="7" key="1">
    <citation type="submission" date="2016-10" db="EMBL/GenBank/DDBJ databases">
        <title>Sequence of Gallionella enrichment culture.</title>
        <authorList>
            <person name="Poehlein A."/>
            <person name="Muehling M."/>
            <person name="Daniel R."/>
        </authorList>
    </citation>
    <scope>NUCLEOTIDE SEQUENCE</scope>
</reference>
<evidence type="ECO:0000256" key="2">
    <source>
        <dbReference type="ARBA" id="ARBA00022475"/>
    </source>
</evidence>
<dbReference type="InterPro" id="IPR017039">
    <property type="entry name" value="Virul_fac_BrkB"/>
</dbReference>
<feature type="transmembrane region" description="Helical" evidence="6">
    <location>
        <begin position="203"/>
        <end position="226"/>
    </location>
</feature>
<protein>
    <submittedName>
        <fullName evidence="7">Uncharacterized protein</fullName>
    </submittedName>
</protein>
<accession>A0A1J5QLR0</accession>
<dbReference type="EMBL" id="MLJW01000623">
    <property type="protein sequence ID" value="OIQ84368.1"/>
    <property type="molecule type" value="Genomic_DNA"/>
</dbReference>